<dbReference type="OrthoDB" id="5066071at2759"/>
<keyword evidence="3" id="KW-1185">Reference proteome</keyword>
<sequence>MKFIYLLNLATLAMAAPKTDEEPSLSMFSGVVDTSDPVWQKIWNDAIGFEDDSSSEARSVAPVLETRACNQKDYHLCLAVWNTGCALSCRCASCFNRAIDQCKRAFNC</sequence>
<accession>A0A8H4K542</accession>
<evidence type="ECO:0000313" key="3">
    <source>
        <dbReference type="Proteomes" id="UP000536711"/>
    </source>
</evidence>
<protein>
    <submittedName>
        <fullName evidence="2">Uncharacterized protein</fullName>
    </submittedName>
</protein>
<evidence type="ECO:0000313" key="2">
    <source>
        <dbReference type="EMBL" id="KAF4443541.1"/>
    </source>
</evidence>
<dbReference type="EMBL" id="JAADJF010000028">
    <property type="protein sequence ID" value="KAF4443541.1"/>
    <property type="molecule type" value="Genomic_DNA"/>
</dbReference>
<dbReference type="Proteomes" id="UP000536711">
    <property type="component" value="Unassembled WGS sequence"/>
</dbReference>
<gene>
    <name evidence="2" type="ORF">FACUT_1278</name>
</gene>
<dbReference type="AlphaFoldDB" id="A0A8H4K542"/>
<evidence type="ECO:0000256" key="1">
    <source>
        <dbReference type="SAM" id="SignalP"/>
    </source>
</evidence>
<organism evidence="2 3">
    <name type="scientific">Fusarium acutatum</name>
    <dbReference type="NCBI Taxonomy" id="78861"/>
    <lineage>
        <taxon>Eukaryota</taxon>
        <taxon>Fungi</taxon>
        <taxon>Dikarya</taxon>
        <taxon>Ascomycota</taxon>
        <taxon>Pezizomycotina</taxon>
        <taxon>Sordariomycetes</taxon>
        <taxon>Hypocreomycetidae</taxon>
        <taxon>Hypocreales</taxon>
        <taxon>Nectriaceae</taxon>
        <taxon>Fusarium</taxon>
        <taxon>Fusarium fujikuroi species complex</taxon>
    </lineage>
</organism>
<keyword evidence="1" id="KW-0732">Signal</keyword>
<proteinExistence type="predicted"/>
<name>A0A8H4K542_9HYPO</name>
<feature type="signal peptide" evidence="1">
    <location>
        <begin position="1"/>
        <end position="15"/>
    </location>
</feature>
<feature type="chain" id="PRO_5034123967" evidence="1">
    <location>
        <begin position="16"/>
        <end position="108"/>
    </location>
</feature>
<comment type="caution">
    <text evidence="2">The sequence shown here is derived from an EMBL/GenBank/DDBJ whole genome shotgun (WGS) entry which is preliminary data.</text>
</comment>
<reference evidence="2 3" key="1">
    <citation type="submission" date="2020-01" db="EMBL/GenBank/DDBJ databases">
        <title>Identification and distribution of gene clusters putatively required for synthesis of sphingolipid metabolism inhibitors in phylogenetically diverse species of the filamentous fungus Fusarium.</title>
        <authorList>
            <person name="Kim H.-S."/>
            <person name="Busman M."/>
            <person name="Brown D.W."/>
            <person name="Divon H."/>
            <person name="Uhlig S."/>
            <person name="Proctor R.H."/>
        </authorList>
    </citation>
    <scope>NUCLEOTIDE SEQUENCE [LARGE SCALE GENOMIC DNA]</scope>
    <source>
        <strain evidence="2 3">NRRL 13308</strain>
    </source>
</reference>